<keyword evidence="3 12" id="KW-1134">Transmembrane beta strand</keyword>
<evidence type="ECO:0000256" key="3">
    <source>
        <dbReference type="ARBA" id="ARBA00022452"/>
    </source>
</evidence>
<gene>
    <name evidence="17" type="ORF">E7Z59_01140</name>
</gene>
<keyword evidence="11 12" id="KW-0998">Cell outer membrane</keyword>
<proteinExistence type="inferred from homology"/>
<feature type="chain" id="PRO_5020579583" evidence="14">
    <location>
        <begin position="19"/>
        <end position="1039"/>
    </location>
</feature>
<organism evidence="17 18">
    <name type="scientific">Robertkochia marina</name>
    <dbReference type="NCBI Taxonomy" id="1227945"/>
    <lineage>
        <taxon>Bacteria</taxon>
        <taxon>Pseudomonadati</taxon>
        <taxon>Bacteroidota</taxon>
        <taxon>Flavobacteriia</taxon>
        <taxon>Flavobacteriales</taxon>
        <taxon>Flavobacteriaceae</taxon>
        <taxon>Robertkochia</taxon>
    </lineage>
</organism>
<dbReference type="InterPro" id="IPR023996">
    <property type="entry name" value="TonB-dep_OMP_SusC/RagA"/>
</dbReference>
<dbReference type="NCBIfam" id="TIGR04056">
    <property type="entry name" value="OMP_RagA_SusC"/>
    <property type="match status" value="1"/>
</dbReference>
<evidence type="ECO:0000256" key="4">
    <source>
        <dbReference type="ARBA" id="ARBA00022496"/>
    </source>
</evidence>
<evidence type="ECO:0000256" key="2">
    <source>
        <dbReference type="ARBA" id="ARBA00022448"/>
    </source>
</evidence>
<dbReference type="Pfam" id="PF07715">
    <property type="entry name" value="Plug"/>
    <property type="match status" value="1"/>
</dbReference>
<evidence type="ECO:0000313" key="17">
    <source>
        <dbReference type="EMBL" id="THD69991.1"/>
    </source>
</evidence>
<feature type="domain" description="TonB-dependent receptor plug" evidence="16">
    <location>
        <begin position="110"/>
        <end position="237"/>
    </location>
</feature>
<dbReference type="InterPro" id="IPR012910">
    <property type="entry name" value="Plug_dom"/>
</dbReference>
<dbReference type="Gene3D" id="2.40.170.20">
    <property type="entry name" value="TonB-dependent receptor, beta-barrel domain"/>
    <property type="match status" value="1"/>
</dbReference>
<dbReference type="InterPro" id="IPR037066">
    <property type="entry name" value="Plug_dom_sf"/>
</dbReference>
<evidence type="ECO:0000313" key="18">
    <source>
        <dbReference type="Proteomes" id="UP000305939"/>
    </source>
</evidence>
<dbReference type="Pfam" id="PF00593">
    <property type="entry name" value="TonB_dep_Rec_b-barrel"/>
    <property type="match status" value="1"/>
</dbReference>
<dbReference type="InterPro" id="IPR008969">
    <property type="entry name" value="CarboxyPept-like_regulatory"/>
</dbReference>
<evidence type="ECO:0000256" key="12">
    <source>
        <dbReference type="PROSITE-ProRule" id="PRU01360"/>
    </source>
</evidence>
<evidence type="ECO:0000256" key="11">
    <source>
        <dbReference type="ARBA" id="ARBA00023237"/>
    </source>
</evidence>
<name>A0A4S3M6F9_9FLAO</name>
<keyword evidence="10 12" id="KW-0472">Membrane</keyword>
<evidence type="ECO:0000256" key="13">
    <source>
        <dbReference type="RuleBase" id="RU003357"/>
    </source>
</evidence>
<evidence type="ECO:0000256" key="8">
    <source>
        <dbReference type="ARBA" id="ARBA00023065"/>
    </source>
</evidence>
<dbReference type="SUPFAM" id="SSF49464">
    <property type="entry name" value="Carboxypeptidase regulatory domain-like"/>
    <property type="match status" value="1"/>
</dbReference>
<dbReference type="InterPro" id="IPR023997">
    <property type="entry name" value="TonB-dep_OMP_SusC/RagA_CS"/>
</dbReference>
<keyword evidence="6 14" id="KW-0732">Signal</keyword>
<dbReference type="PROSITE" id="PS52016">
    <property type="entry name" value="TONB_DEPENDENT_REC_3"/>
    <property type="match status" value="1"/>
</dbReference>
<keyword evidence="2 12" id="KW-0813">Transport</keyword>
<keyword evidence="7" id="KW-0408">Iron</keyword>
<dbReference type="GO" id="GO:0009279">
    <property type="term" value="C:cell outer membrane"/>
    <property type="evidence" value="ECO:0007669"/>
    <property type="project" value="UniProtKB-SubCell"/>
</dbReference>
<accession>A0A4S3M6F9</accession>
<dbReference type="NCBIfam" id="TIGR04057">
    <property type="entry name" value="SusC_RagA_signa"/>
    <property type="match status" value="1"/>
</dbReference>
<comment type="similarity">
    <text evidence="12 13">Belongs to the TonB-dependent receptor family.</text>
</comment>
<evidence type="ECO:0000256" key="7">
    <source>
        <dbReference type="ARBA" id="ARBA00023004"/>
    </source>
</evidence>
<evidence type="ECO:0000259" key="15">
    <source>
        <dbReference type="Pfam" id="PF00593"/>
    </source>
</evidence>
<dbReference type="AlphaFoldDB" id="A0A4S3M6F9"/>
<evidence type="ECO:0000256" key="14">
    <source>
        <dbReference type="SAM" id="SignalP"/>
    </source>
</evidence>
<keyword evidence="8" id="KW-0406">Ion transport</keyword>
<comment type="subcellular location">
    <subcellularLocation>
        <location evidence="1 12">Cell outer membrane</location>
        <topology evidence="1 12">Multi-pass membrane protein</topology>
    </subcellularLocation>
</comment>
<keyword evidence="5 12" id="KW-0812">Transmembrane</keyword>
<dbReference type="PANTHER" id="PTHR32552">
    <property type="entry name" value="FERRICHROME IRON RECEPTOR-RELATED"/>
    <property type="match status" value="1"/>
</dbReference>
<feature type="domain" description="TonB-dependent receptor-like beta-barrel" evidence="15">
    <location>
        <begin position="438"/>
        <end position="838"/>
    </location>
</feature>
<evidence type="ECO:0000256" key="6">
    <source>
        <dbReference type="ARBA" id="ARBA00022729"/>
    </source>
</evidence>
<dbReference type="Gene3D" id="2.170.130.10">
    <property type="entry name" value="TonB-dependent receptor, plug domain"/>
    <property type="match status" value="1"/>
</dbReference>
<dbReference type="Pfam" id="PF13715">
    <property type="entry name" value="CarbopepD_reg_2"/>
    <property type="match status" value="1"/>
</dbReference>
<dbReference type="SUPFAM" id="SSF56935">
    <property type="entry name" value="Porins"/>
    <property type="match status" value="1"/>
</dbReference>
<evidence type="ECO:0000259" key="16">
    <source>
        <dbReference type="Pfam" id="PF07715"/>
    </source>
</evidence>
<dbReference type="InterPro" id="IPR039426">
    <property type="entry name" value="TonB-dep_rcpt-like"/>
</dbReference>
<keyword evidence="4" id="KW-0410">Iron transport</keyword>
<dbReference type="Proteomes" id="UP000305939">
    <property type="component" value="Unassembled WGS sequence"/>
</dbReference>
<dbReference type="EMBL" id="SSMC01000001">
    <property type="protein sequence ID" value="THD69991.1"/>
    <property type="molecule type" value="Genomic_DNA"/>
</dbReference>
<protein>
    <submittedName>
        <fullName evidence="17">SusC/RagA family TonB-linked outer membrane protein</fullName>
    </submittedName>
</protein>
<comment type="caution">
    <text evidence="17">The sequence shown here is derived from an EMBL/GenBank/DDBJ whole genome shotgun (WGS) entry which is preliminary data.</text>
</comment>
<dbReference type="OrthoDB" id="9768177at2"/>
<dbReference type="InterPro" id="IPR000531">
    <property type="entry name" value="Beta-barrel_TonB"/>
</dbReference>
<evidence type="ECO:0000256" key="10">
    <source>
        <dbReference type="ARBA" id="ARBA00023136"/>
    </source>
</evidence>
<feature type="signal peptide" evidence="14">
    <location>
        <begin position="1"/>
        <end position="18"/>
    </location>
</feature>
<keyword evidence="18" id="KW-1185">Reference proteome</keyword>
<dbReference type="Gene3D" id="2.60.40.1120">
    <property type="entry name" value="Carboxypeptidase-like, regulatory domain"/>
    <property type="match status" value="1"/>
</dbReference>
<reference evidence="17 18" key="1">
    <citation type="submission" date="2019-04" db="EMBL/GenBank/DDBJ databases">
        <title>Draft genome sequence of Robertkochia marina CC-AMO-30D.</title>
        <authorList>
            <person name="Hameed A."/>
            <person name="Lin S.-Y."/>
            <person name="Shahina M."/>
            <person name="Lai W.-A."/>
            <person name="Young C.-C."/>
        </authorList>
    </citation>
    <scope>NUCLEOTIDE SEQUENCE [LARGE SCALE GENOMIC DNA]</scope>
    <source>
        <strain evidence="17 18">CC-AMO-30D</strain>
    </source>
</reference>
<sequence length="1039" mass="113418">MFCAVLCLSQWAAAQSQAITGTVVSEGDGVPLPGVTVSLKGSASGTSTDFNGNYTIEAGRDAVLVFSYVGFTTREIPVEGQSVINVSLQEDTQQLDEVVVTALGVSREKKALGYAVSELQNEDLTTAKEPNVVNSLSGKVAGVVVTQSTSGPAGGARVVIRGNNSITGNNQPLYVVDGIPIDNSGFGSAAGANTSEFSRADYGTGISDINPEDIETMTILKGPNAAALYGSRASNGVILITTKKGTAGRGIGVTINSSATVDTPLLLPEFQNQYGRGSQGNFPQIPAGGTFEEQVNAVKSNSSWGPAFDGSSQFYYTGEDRPYEAQPDNVEDFFRTGTTFINAVTLTGGNQDSNVLFSYTHTDANSILPNSEVVRHNFNLRGFTKLSEKFTLDSKVTYFEQDAQNRATQGTEGVLAYVYTMPRNVVLNDVKRFQDLENPVNPAAPYNVISWGTSGNPYWILENDINQDTRKRITGFAKIDYQFTDWLSAFARIGTDMVKQDIFTANQFGHHFNQEGALFINENTVGETNADFLITANKNITEKLNLNASFGGNHSYRTYKGIGINGRGFKIPTRITVSNLQDPMQSYVPLQEKKVNSLYGAASFAWDNFLYLDLTGRNDWSSTLSEDNRSYFYPSASFSFIPSTAFDFQGTAIDFLKLRASWAQVGNDTGVYQLTETFNLAANGYLGLTQISRPDVRANENLRPEEVTSIEFGVEFRMFENRLFLDASYYDIRSRDLIFDVPVPQSTGYSFFRENVGELTNKGFELLMGGTPVRTEDFSWEISANIAKNENKLTELIEDLDNFSFTGNNAGTVKVQATVGGGFGEIWGTDYKRVQDGPNAGALILDNAGRPQGSDELVKLGNYQPDMIGGITNSFDYRNFGFRFLVDYRIGGEVFSGTDAALDASGVSERTLQYREDGVVLDGFVDDGAGNLTPNATSITAQQYWGSVSGIASNYVYSQTNVRLREVALTYNFPAKMLERTFLSGASVSLTGRNLFFIYKEMDNFDPESSFSTSNFAQGVLYNNLPTTRSVGMNVNLKF</sequence>
<evidence type="ECO:0000256" key="5">
    <source>
        <dbReference type="ARBA" id="ARBA00022692"/>
    </source>
</evidence>
<dbReference type="InterPro" id="IPR036942">
    <property type="entry name" value="Beta-barrel_TonB_sf"/>
</dbReference>
<dbReference type="GO" id="GO:0015344">
    <property type="term" value="F:siderophore uptake transmembrane transporter activity"/>
    <property type="evidence" value="ECO:0007669"/>
    <property type="project" value="TreeGrafter"/>
</dbReference>
<evidence type="ECO:0000256" key="1">
    <source>
        <dbReference type="ARBA" id="ARBA00004571"/>
    </source>
</evidence>
<evidence type="ECO:0000256" key="9">
    <source>
        <dbReference type="ARBA" id="ARBA00023077"/>
    </source>
</evidence>
<dbReference type="PANTHER" id="PTHR32552:SF68">
    <property type="entry name" value="FERRICHROME OUTER MEMBRANE TRANSPORTER_PHAGE RECEPTOR"/>
    <property type="match status" value="1"/>
</dbReference>
<keyword evidence="9 13" id="KW-0798">TonB box</keyword>